<evidence type="ECO:0000313" key="3">
    <source>
        <dbReference type="Proteomes" id="UP000789570"/>
    </source>
</evidence>
<dbReference type="OrthoDB" id="2311180at2759"/>
<evidence type="ECO:0000313" key="2">
    <source>
        <dbReference type="EMBL" id="CAG8722888.1"/>
    </source>
</evidence>
<dbReference type="Pfam" id="PF01936">
    <property type="entry name" value="NYN"/>
    <property type="match status" value="1"/>
</dbReference>
<gene>
    <name evidence="2" type="ORF">FCALED_LOCUS14486</name>
</gene>
<dbReference type="Gene3D" id="3.40.50.1010">
    <property type="entry name" value="5'-nuclease"/>
    <property type="match status" value="1"/>
</dbReference>
<sequence>MSTSAIQTLRTLINSLGFIEEEKVSTSKENTGYVHVFVDNSNLYVEAKYSVGQLEKIYDRVKKINEATKVEEYHQVYYMKHLRIDYGCLLTTILSGRSMGSSPVIVGSRPPPDDTLWNKIKGLEHEVTVYDRNNENKEKRVDMKLGISMVIQTLLKAKGPGVLVLIAGDGDYEPALEEILKAGWKVEIRFWAS</sequence>
<dbReference type="EMBL" id="CAJVPQ010010540">
    <property type="protein sequence ID" value="CAG8722888.1"/>
    <property type="molecule type" value="Genomic_DNA"/>
</dbReference>
<accession>A0A9N9I739</accession>
<name>A0A9N9I739_9GLOM</name>
<dbReference type="GO" id="GO:0004540">
    <property type="term" value="F:RNA nuclease activity"/>
    <property type="evidence" value="ECO:0007669"/>
    <property type="project" value="InterPro"/>
</dbReference>
<proteinExistence type="predicted"/>
<keyword evidence="3" id="KW-1185">Reference proteome</keyword>
<comment type="caution">
    <text evidence="2">The sequence shown here is derived from an EMBL/GenBank/DDBJ whole genome shotgun (WGS) entry which is preliminary data.</text>
</comment>
<reference evidence="2" key="1">
    <citation type="submission" date="2021-06" db="EMBL/GenBank/DDBJ databases">
        <authorList>
            <person name="Kallberg Y."/>
            <person name="Tangrot J."/>
            <person name="Rosling A."/>
        </authorList>
    </citation>
    <scope>NUCLEOTIDE SEQUENCE</scope>
    <source>
        <strain evidence="2">UK204</strain>
    </source>
</reference>
<organism evidence="2 3">
    <name type="scientific">Funneliformis caledonium</name>
    <dbReference type="NCBI Taxonomy" id="1117310"/>
    <lineage>
        <taxon>Eukaryota</taxon>
        <taxon>Fungi</taxon>
        <taxon>Fungi incertae sedis</taxon>
        <taxon>Mucoromycota</taxon>
        <taxon>Glomeromycotina</taxon>
        <taxon>Glomeromycetes</taxon>
        <taxon>Glomerales</taxon>
        <taxon>Glomeraceae</taxon>
        <taxon>Funneliformis</taxon>
    </lineage>
</organism>
<feature type="domain" description="NYN" evidence="1">
    <location>
        <begin position="34"/>
        <end position="188"/>
    </location>
</feature>
<dbReference type="InterPro" id="IPR021139">
    <property type="entry name" value="NYN"/>
</dbReference>
<protein>
    <submittedName>
        <fullName evidence="2">5803_t:CDS:1</fullName>
    </submittedName>
</protein>
<dbReference type="AlphaFoldDB" id="A0A9N9I739"/>
<dbReference type="Proteomes" id="UP000789570">
    <property type="component" value="Unassembled WGS sequence"/>
</dbReference>
<feature type="non-terminal residue" evidence="2">
    <location>
        <position position="193"/>
    </location>
</feature>
<evidence type="ECO:0000259" key="1">
    <source>
        <dbReference type="Pfam" id="PF01936"/>
    </source>
</evidence>